<dbReference type="Pfam" id="PF07690">
    <property type="entry name" value="MFS_1"/>
    <property type="match status" value="2"/>
</dbReference>
<keyword evidence="3 4" id="KW-0472">Membrane</keyword>
<reference evidence="6 7" key="1">
    <citation type="submission" date="2020-04" db="EMBL/GenBank/DDBJ databases">
        <title>Molecular characterization of pseudomonads from Agaricus bisporus reveal novel blotch 2 pathogens in Western Europe.</title>
        <authorList>
            <person name="Taparia T."/>
            <person name="Krijger M."/>
            <person name="Haynes E."/>
            <person name="Elpinstone J.G."/>
            <person name="Noble R."/>
            <person name="Van Der Wolf J."/>
        </authorList>
    </citation>
    <scope>NUCLEOTIDE SEQUENCE [LARGE SCALE GENOMIC DNA]</scope>
    <source>
        <strain evidence="6 7">B7002</strain>
    </source>
</reference>
<protein>
    <submittedName>
        <fullName evidence="6">MFS transporter</fullName>
    </submittedName>
</protein>
<feature type="transmembrane region" description="Helical" evidence="4">
    <location>
        <begin position="81"/>
        <end position="99"/>
    </location>
</feature>
<evidence type="ECO:0000256" key="4">
    <source>
        <dbReference type="SAM" id="Phobius"/>
    </source>
</evidence>
<feature type="transmembrane region" description="Helical" evidence="4">
    <location>
        <begin position="281"/>
        <end position="298"/>
    </location>
</feature>
<evidence type="ECO:0000313" key="6">
    <source>
        <dbReference type="EMBL" id="NVZ56713.1"/>
    </source>
</evidence>
<accession>A0A7Y7RRF7</accession>
<dbReference type="SUPFAM" id="SSF103473">
    <property type="entry name" value="MFS general substrate transporter"/>
    <property type="match status" value="1"/>
</dbReference>
<dbReference type="InterPro" id="IPR020846">
    <property type="entry name" value="MFS_dom"/>
</dbReference>
<gene>
    <name evidence="6" type="ORF">HX797_10610</name>
</gene>
<dbReference type="PANTHER" id="PTHR42910">
    <property type="entry name" value="TRANSPORTER SCO4007-RELATED"/>
    <property type="match status" value="1"/>
</dbReference>
<feature type="transmembrane region" description="Helical" evidence="4">
    <location>
        <begin position="105"/>
        <end position="126"/>
    </location>
</feature>
<dbReference type="GO" id="GO:0022857">
    <property type="term" value="F:transmembrane transporter activity"/>
    <property type="evidence" value="ECO:0007669"/>
    <property type="project" value="InterPro"/>
</dbReference>
<feature type="domain" description="Major facilitator superfamily (MFS) profile" evidence="5">
    <location>
        <begin position="1"/>
        <end position="394"/>
    </location>
</feature>
<dbReference type="InterPro" id="IPR011701">
    <property type="entry name" value="MFS"/>
</dbReference>
<feature type="transmembrane region" description="Helical" evidence="4">
    <location>
        <begin position="368"/>
        <end position="387"/>
    </location>
</feature>
<organism evidence="6 7">
    <name type="scientific">Pseudomonas edaphica</name>
    <dbReference type="NCBI Taxonomy" id="2006980"/>
    <lineage>
        <taxon>Bacteria</taxon>
        <taxon>Pseudomonadati</taxon>
        <taxon>Pseudomonadota</taxon>
        <taxon>Gammaproteobacteria</taxon>
        <taxon>Pseudomonadales</taxon>
        <taxon>Pseudomonadaceae</taxon>
        <taxon>Pseudomonas</taxon>
    </lineage>
</organism>
<feature type="transmembrane region" description="Helical" evidence="4">
    <location>
        <begin position="168"/>
        <end position="188"/>
    </location>
</feature>
<evidence type="ECO:0000259" key="5">
    <source>
        <dbReference type="PROSITE" id="PS50850"/>
    </source>
</evidence>
<dbReference type="CDD" id="cd17324">
    <property type="entry name" value="MFS_NepI_like"/>
    <property type="match status" value="1"/>
</dbReference>
<keyword evidence="1 4" id="KW-0812">Transmembrane</keyword>
<dbReference type="RefSeq" id="WP_177033512.1">
    <property type="nucleotide sequence ID" value="NZ_JACAOZ010000009.1"/>
</dbReference>
<sequence>MTATSHASSTMTRGMVMLFAFCCGAIVANIYYAQPIIELIAPDIGLTPALASLIVSLTQIGYALGLFFLVPLGDLLENRKLMIITNLVAIASLLGAAFAEQPNVFLLVSLLIGFSSVSVQILIPLAAHLAPAESRGRVVGSIMGGLLLGILLARPVSSLVADHFGWRAMFMAAAAVMVFISAVLMLTIPKRQPDHSASYGQLLGSLGTLLRKQPLLRQRAFYQGCMFATFSLFWTAAPLELARNHGLSQSEIALFALVGALGAIAAPIAGRLADAGHTHRASLLAMLFAALSFLPAFVHPLYSVIGLAVTGVVLDFCVQMNMVLGQRAIYALDANSRSRLNALYMTSIFIGGAFGSAIASSVYEHGGWLGVMLVGSAFPLVALLRFLGASRQAEVATA</sequence>
<dbReference type="PROSITE" id="PS50850">
    <property type="entry name" value="MFS"/>
    <property type="match status" value="1"/>
</dbReference>
<evidence type="ECO:0000313" key="7">
    <source>
        <dbReference type="Proteomes" id="UP000560470"/>
    </source>
</evidence>
<name>A0A7Y7RRF7_9PSED</name>
<feature type="transmembrane region" description="Helical" evidence="4">
    <location>
        <begin position="12"/>
        <end position="32"/>
    </location>
</feature>
<feature type="transmembrane region" description="Helical" evidence="4">
    <location>
        <begin position="342"/>
        <end position="362"/>
    </location>
</feature>
<dbReference type="AlphaFoldDB" id="A0A7Y7RRF7"/>
<dbReference type="Gene3D" id="1.20.1250.20">
    <property type="entry name" value="MFS general substrate transporter like domains"/>
    <property type="match status" value="1"/>
</dbReference>
<comment type="caution">
    <text evidence="6">The sequence shown here is derived from an EMBL/GenBank/DDBJ whole genome shotgun (WGS) entry which is preliminary data.</text>
</comment>
<evidence type="ECO:0000256" key="3">
    <source>
        <dbReference type="ARBA" id="ARBA00023136"/>
    </source>
</evidence>
<feature type="transmembrane region" description="Helical" evidence="4">
    <location>
        <begin position="138"/>
        <end position="156"/>
    </location>
</feature>
<keyword evidence="2 4" id="KW-1133">Transmembrane helix</keyword>
<evidence type="ECO:0000256" key="2">
    <source>
        <dbReference type="ARBA" id="ARBA00022989"/>
    </source>
</evidence>
<feature type="transmembrane region" description="Helical" evidence="4">
    <location>
        <begin position="44"/>
        <end position="69"/>
    </location>
</feature>
<dbReference type="InterPro" id="IPR036259">
    <property type="entry name" value="MFS_trans_sf"/>
</dbReference>
<evidence type="ECO:0000256" key="1">
    <source>
        <dbReference type="ARBA" id="ARBA00022692"/>
    </source>
</evidence>
<feature type="transmembrane region" description="Helical" evidence="4">
    <location>
        <begin position="252"/>
        <end position="269"/>
    </location>
</feature>
<dbReference type="Proteomes" id="UP000560470">
    <property type="component" value="Unassembled WGS sequence"/>
</dbReference>
<proteinExistence type="predicted"/>
<feature type="transmembrane region" description="Helical" evidence="4">
    <location>
        <begin position="220"/>
        <end position="237"/>
    </location>
</feature>
<dbReference type="EMBL" id="JACAOZ010000009">
    <property type="protein sequence ID" value="NVZ56713.1"/>
    <property type="molecule type" value="Genomic_DNA"/>
</dbReference>
<feature type="transmembrane region" description="Helical" evidence="4">
    <location>
        <begin position="304"/>
        <end position="330"/>
    </location>
</feature>
<dbReference type="PANTHER" id="PTHR42910:SF1">
    <property type="entry name" value="MAJOR FACILITATOR SUPERFAMILY (MFS) PROFILE DOMAIN-CONTAINING PROTEIN"/>
    <property type="match status" value="1"/>
</dbReference>